<sequence length="116" mass="12294">MSSASSAVTYTSVYTDSEPGRVFWGADEEIPDGGVPRVIVYGYDGLPMQPVDPPSPDYVPGPEHPSSPDYVPGGLSTYSEDGGVGYDDDGDGEVAVMVVLAAVGQQPERRGREKRE</sequence>
<dbReference type="Proteomes" id="UP001151760">
    <property type="component" value="Unassembled WGS sequence"/>
</dbReference>
<proteinExistence type="predicted"/>
<evidence type="ECO:0000256" key="1">
    <source>
        <dbReference type="SAM" id="MobiDB-lite"/>
    </source>
</evidence>
<name>A0ABQ4WLR4_9ASTR</name>
<feature type="compositionally biased region" description="Pro residues" evidence="1">
    <location>
        <begin position="50"/>
        <end position="65"/>
    </location>
</feature>
<keyword evidence="3" id="KW-1185">Reference proteome</keyword>
<reference evidence="2" key="2">
    <citation type="submission" date="2022-01" db="EMBL/GenBank/DDBJ databases">
        <authorList>
            <person name="Yamashiro T."/>
            <person name="Shiraishi A."/>
            <person name="Satake H."/>
            <person name="Nakayama K."/>
        </authorList>
    </citation>
    <scope>NUCLEOTIDE SEQUENCE</scope>
</reference>
<organism evidence="2 3">
    <name type="scientific">Tanacetum coccineum</name>
    <dbReference type="NCBI Taxonomy" id="301880"/>
    <lineage>
        <taxon>Eukaryota</taxon>
        <taxon>Viridiplantae</taxon>
        <taxon>Streptophyta</taxon>
        <taxon>Embryophyta</taxon>
        <taxon>Tracheophyta</taxon>
        <taxon>Spermatophyta</taxon>
        <taxon>Magnoliopsida</taxon>
        <taxon>eudicotyledons</taxon>
        <taxon>Gunneridae</taxon>
        <taxon>Pentapetalae</taxon>
        <taxon>asterids</taxon>
        <taxon>campanulids</taxon>
        <taxon>Asterales</taxon>
        <taxon>Asteraceae</taxon>
        <taxon>Asteroideae</taxon>
        <taxon>Anthemideae</taxon>
        <taxon>Anthemidinae</taxon>
        <taxon>Tanacetum</taxon>
    </lineage>
</organism>
<comment type="caution">
    <text evidence="2">The sequence shown here is derived from an EMBL/GenBank/DDBJ whole genome shotgun (WGS) entry which is preliminary data.</text>
</comment>
<evidence type="ECO:0000313" key="2">
    <source>
        <dbReference type="EMBL" id="GJS53551.1"/>
    </source>
</evidence>
<feature type="region of interest" description="Disordered" evidence="1">
    <location>
        <begin position="49"/>
        <end position="90"/>
    </location>
</feature>
<accession>A0ABQ4WLR4</accession>
<reference evidence="2" key="1">
    <citation type="journal article" date="2022" name="Int. J. Mol. Sci.">
        <title>Draft Genome of Tanacetum Coccineum: Genomic Comparison of Closely Related Tanacetum-Family Plants.</title>
        <authorList>
            <person name="Yamashiro T."/>
            <person name="Shiraishi A."/>
            <person name="Nakayama K."/>
            <person name="Satake H."/>
        </authorList>
    </citation>
    <scope>NUCLEOTIDE SEQUENCE</scope>
</reference>
<dbReference type="EMBL" id="BQNB010008734">
    <property type="protein sequence ID" value="GJS53551.1"/>
    <property type="molecule type" value="Genomic_DNA"/>
</dbReference>
<protein>
    <submittedName>
        <fullName evidence="2">Uncharacterized protein</fullName>
    </submittedName>
</protein>
<evidence type="ECO:0000313" key="3">
    <source>
        <dbReference type="Proteomes" id="UP001151760"/>
    </source>
</evidence>
<gene>
    <name evidence="2" type="ORF">Tco_0626913</name>
</gene>